<dbReference type="PANTHER" id="PTHR35525">
    <property type="entry name" value="BLL6575 PROTEIN"/>
    <property type="match status" value="1"/>
</dbReference>
<dbReference type="InterPro" id="IPR021005">
    <property type="entry name" value="Znf_CGNR"/>
</dbReference>
<feature type="domain" description="Zinc finger CGNR" evidence="1">
    <location>
        <begin position="161"/>
        <end position="202"/>
    </location>
</feature>
<sequence>MTQPVPALFLADSPGLDFLNSVATPVDTPVDWLDDGEGLLSWLQQAQLVPDDTIRSIRTHALPGEIDRLADQARTLREWFRGFVRARMGHPLHAADLSELGPLNQLLKRDEGYSEIVADNAEEPPTLRLVRMRRWNSPEALLLPIAESLAQVITQEDFSFVKACEGPACTLLFADHTRGHARKWCSMSLCGNRAKQAAHRKRMAGH</sequence>
<evidence type="ECO:0000313" key="3">
    <source>
        <dbReference type="Proteomes" id="UP000254258"/>
    </source>
</evidence>
<accession>A0A370WUS4</accession>
<dbReference type="AlphaFoldDB" id="A0A370WUS4"/>
<comment type="caution">
    <text evidence="2">The sequence shown here is derived from an EMBL/GenBank/DDBJ whole genome shotgun (WGS) entry which is preliminary data.</text>
</comment>
<organism evidence="2 3">
    <name type="scientific">Dyella monticola</name>
    <dbReference type="NCBI Taxonomy" id="1927958"/>
    <lineage>
        <taxon>Bacteria</taxon>
        <taxon>Pseudomonadati</taxon>
        <taxon>Pseudomonadota</taxon>
        <taxon>Gammaproteobacteria</taxon>
        <taxon>Lysobacterales</taxon>
        <taxon>Rhodanobacteraceae</taxon>
        <taxon>Dyella</taxon>
    </lineage>
</organism>
<reference evidence="2 3" key="1">
    <citation type="submission" date="2018-07" db="EMBL/GenBank/DDBJ databases">
        <title>Dyella monticola sp. nov. and Dyella psychrodurans sp. nov. isolated from monsoon evergreen broad-leaved forest soil of Dinghu Mountain, China.</title>
        <authorList>
            <person name="Gao Z."/>
            <person name="Qiu L."/>
        </authorList>
    </citation>
    <scope>NUCLEOTIDE SEQUENCE [LARGE SCALE GENOMIC DNA]</scope>
    <source>
        <strain evidence="2 3">4G-K06</strain>
    </source>
</reference>
<evidence type="ECO:0000313" key="2">
    <source>
        <dbReference type="EMBL" id="RDS79725.1"/>
    </source>
</evidence>
<dbReference type="InterPro" id="IPR023286">
    <property type="entry name" value="ABATE_dom_sf"/>
</dbReference>
<dbReference type="OrthoDB" id="9808437at2"/>
<dbReference type="PANTHER" id="PTHR35525:SF3">
    <property type="entry name" value="BLL6575 PROTEIN"/>
    <property type="match status" value="1"/>
</dbReference>
<dbReference type="Proteomes" id="UP000254258">
    <property type="component" value="Unassembled WGS sequence"/>
</dbReference>
<dbReference type="SUPFAM" id="SSF160904">
    <property type="entry name" value="Jann2411-like"/>
    <property type="match status" value="1"/>
</dbReference>
<gene>
    <name evidence="2" type="ORF">DWU98_16810</name>
</gene>
<keyword evidence="3" id="KW-1185">Reference proteome</keyword>
<dbReference type="Pfam" id="PF07336">
    <property type="entry name" value="ABATE"/>
    <property type="match status" value="1"/>
</dbReference>
<dbReference type="EMBL" id="QRBE01000011">
    <property type="protein sequence ID" value="RDS79725.1"/>
    <property type="molecule type" value="Genomic_DNA"/>
</dbReference>
<proteinExistence type="predicted"/>
<evidence type="ECO:0000259" key="1">
    <source>
        <dbReference type="Pfam" id="PF11706"/>
    </source>
</evidence>
<dbReference type="InterPro" id="IPR010852">
    <property type="entry name" value="ABATE"/>
</dbReference>
<dbReference type="RefSeq" id="WP_115496727.1">
    <property type="nucleotide sequence ID" value="NZ_QRBE01000011.1"/>
</dbReference>
<name>A0A370WUS4_9GAMM</name>
<protein>
    <recommendedName>
        <fullName evidence="1">Zinc finger CGNR domain-containing protein</fullName>
    </recommendedName>
</protein>
<dbReference type="Pfam" id="PF11706">
    <property type="entry name" value="zf-CGNR"/>
    <property type="match status" value="1"/>
</dbReference>
<dbReference type="Gene3D" id="1.10.3300.10">
    <property type="entry name" value="Jann2411-like domain"/>
    <property type="match status" value="1"/>
</dbReference>